<keyword evidence="3 7" id="KW-1133">Transmembrane helix</keyword>
<protein>
    <recommendedName>
        <fullName evidence="8">Rhodopsin domain-containing protein</fullName>
    </recommendedName>
</protein>
<dbReference type="Pfam" id="PF20684">
    <property type="entry name" value="Fung_rhodopsin"/>
    <property type="match status" value="1"/>
</dbReference>
<feature type="transmembrane region" description="Helical" evidence="7">
    <location>
        <begin position="45"/>
        <end position="69"/>
    </location>
</feature>
<evidence type="ECO:0000256" key="5">
    <source>
        <dbReference type="ARBA" id="ARBA00038359"/>
    </source>
</evidence>
<accession>A0AAN6ZA03</accession>
<keyword evidence="2 7" id="KW-0812">Transmembrane</keyword>
<feature type="transmembrane region" description="Helical" evidence="7">
    <location>
        <begin position="162"/>
        <end position="184"/>
    </location>
</feature>
<evidence type="ECO:0000313" key="9">
    <source>
        <dbReference type="EMBL" id="KAK4130567.1"/>
    </source>
</evidence>
<feature type="transmembrane region" description="Helical" evidence="7">
    <location>
        <begin position="204"/>
        <end position="228"/>
    </location>
</feature>
<dbReference type="Proteomes" id="UP001304895">
    <property type="component" value="Unassembled WGS sequence"/>
</dbReference>
<name>A0AAN6ZA03_9PEZI</name>
<sequence>MARLVPLAHQGLSLLLTRQSGDEAAPPELPQQSLDLSSYPTTGLQQFGLCIIILFPALSVLFVGLRTYSRATTRTFGVDDYFIIAAAILAVAEAVFSYAMMKLQYIGVHAWQLPTTPSDPTRGMILNYVVVLLYNPELGLAKSSVLFFLLRLGGHEPRLRRLIQVLNWFNMALLVAVLFASVFTCVPVNKYWDRDVPGVCNAEGYQYLVTSGLTILTNVLVLSVPVWIVVGLQIARKLKVLLICVLCSGIIVTVFSILRMHAIYSLYYPPRDPGPDPTYDIRFVYSTVECNLAIITATIPALHRLMRQWFPRFFHITSGPGADYQHGGYSSGGSRNLHAIGGSAKPLKDLKSSVGHSPGTWLNSLSNSEEDILAKDGITRTTFVQITFEHNPGPASETGPRRPLSYGTKY</sequence>
<comment type="caution">
    <text evidence="9">The sequence shown here is derived from an EMBL/GenBank/DDBJ whole genome shotgun (WGS) entry which is preliminary data.</text>
</comment>
<dbReference type="PANTHER" id="PTHR33048:SF123">
    <property type="entry name" value="INTEGRAL MEMBRANE PROTEIN"/>
    <property type="match status" value="1"/>
</dbReference>
<keyword evidence="4 7" id="KW-0472">Membrane</keyword>
<evidence type="ECO:0000256" key="4">
    <source>
        <dbReference type="ARBA" id="ARBA00023136"/>
    </source>
</evidence>
<evidence type="ECO:0000256" key="2">
    <source>
        <dbReference type="ARBA" id="ARBA00022692"/>
    </source>
</evidence>
<comment type="similarity">
    <text evidence="5">Belongs to the SAT4 family.</text>
</comment>
<dbReference type="AlphaFoldDB" id="A0AAN6ZA03"/>
<feature type="transmembrane region" description="Helical" evidence="7">
    <location>
        <begin position="283"/>
        <end position="302"/>
    </location>
</feature>
<evidence type="ECO:0000256" key="7">
    <source>
        <dbReference type="SAM" id="Phobius"/>
    </source>
</evidence>
<feature type="region of interest" description="Disordered" evidence="6">
    <location>
        <begin position="389"/>
        <end position="410"/>
    </location>
</feature>
<comment type="subcellular location">
    <subcellularLocation>
        <location evidence="1">Membrane</location>
        <topology evidence="1">Multi-pass membrane protein</topology>
    </subcellularLocation>
</comment>
<dbReference type="InterPro" id="IPR052337">
    <property type="entry name" value="SAT4-like"/>
</dbReference>
<organism evidence="9 10">
    <name type="scientific">Trichocladium antarcticum</name>
    <dbReference type="NCBI Taxonomy" id="1450529"/>
    <lineage>
        <taxon>Eukaryota</taxon>
        <taxon>Fungi</taxon>
        <taxon>Dikarya</taxon>
        <taxon>Ascomycota</taxon>
        <taxon>Pezizomycotina</taxon>
        <taxon>Sordariomycetes</taxon>
        <taxon>Sordariomycetidae</taxon>
        <taxon>Sordariales</taxon>
        <taxon>Chaetomiaceae</taxon>
        <taxon>Trichocladium</taxon>
    </lineage>
</organism>
<dbReference type="PANTHER" id="PTHR33048">
    <property type="entry name" value="PTH11-LIKE INTEGRAL MEMBRANE PROTEIN (AFU_ORTHOLOGUE AFUA_5G11245)"/>
    <property type="match status" value="1"/>
</dbReference>
<dbReference type="InterPro" id="IPR049326">
    <property type="entry name" value="Rhodopsin_dom_fungi"/>
</dbReference>
<reference evidence="9" key="1">
    <citation type="journal article" date="2023" name="Mol. Phylogenet. Evol.">
        <title>Genome-scale phylogeny and comparative genomics of the fungal order Sordariales.</title>
        <authorList>
            <person name="Hensen N."/>
            <person name="Bonometti L."/>
            <person name="Westerberg I."/>
            <person name="Brannstrom I.O."/>
            <person name="Guillou S."/>
            <person name="Cros-Aarteil S."/>
            <person name="Calhoun S."/>
            <person name="Haridas S."/>
            <person name="Kuo A."/>
            <person name="Mondo S."/>
            <person name="Pangilinan J."/>
            <person name="Riley R."/>
            <person name="LaButti K."/>
            <person name="Andreopoulos B."/>
            <person name="Lipzen A."/>
            <person name="Chen C."/>
            <person name="Yan M."/>
            <person name="Daum C."/>
            <person name="Ng V."/>
            <person name="Clum A."/>
            <person name="Steindorff A."/>
            <person name="Ohm R.A."/>
            <person name="Martin F."/>
            <person name="Silar P."/>
            <person name="Natvig D.O."/>
            <person name="Lalanne C."/>
            <person name="Gautier V."/>
            <person name="Ament-Velasquez S.L."/>
            <person name="Kruys A."/>
            <person name="Hutchinson M.I."/>
            <person name="Powell A.J."/>
            <person name="Barry K."/>
            <person name="Miller A.N."/>
            <person name="Grigoriev I.V."/>
            <person name="Debuchy R."/>
            <person name="Gladieux P."/>
            <person name="Hiltunen Thoren M."/>
            <person name="Johannesson H."/>
        </authorList>
    </citation>
    <scope>NUCLEOTIDE SEQUENCE</scope>
    <source>
        <strain evidence="9">CBS 123565</strain>
    </source>
</reference>
<evidence type="ECO:0000256" key="1">
    <source>
        <dbReference type="ARBA" id="ARBA00004141"/>
    </source>
</evidence>
<gene>
    <name evidence="9" type="ORF">BT67DRAFT_217256</name>
</gene>
<evidence type="ECO:0000256" key="3">
    <source>
        <dbReference type="ARBA" id="ARBA00022989"/>
    </source>
</evidence>
<reference evidence="9" key="2">
    <citation type="submission" date="2023-05" db="EMBL/GenBank/DDBJ databases">
        <authorList>
            <consortium name="Lawrence Berkeley National Laboratory"/>
            <person name="Steindorff A."/>
            <person name="Hensen N."/>
            <person name="Bonometti L."/>
            <person name="Westerberg I."/>
            <person name="Brannstrom I.O."/>
            <person name="Guillou S."/>
            <person name="Cros-Aarteil S."/>
            <person name="Calhoun S."/>
            <person name="Haridas S."/>
            <person name="Kuo A."/>
            <person name="Mondo S."/>
            <person name="Pangilinan J."/>
            <person name="Riley R."/>
            <person name="Labutti K."/>
            <person name="Andreopoulos B."/>
            <person name="Lipzen A."/>
            <person name="Chen C."/>
            <person name="Yanf M."/>
            <person name="Daum C."/>
            <person name="Ng V."/>
            <person name="Clum A."/>
            <person name="Ohm R."/>
            <person name="Martin F."/>
            <person name="Silar P."/>
            <person name="Natvig D."/>
            <person name="Lalanne C."/>
            <person name="Gautier V."/>
            <person name="Ament-Velasquez S.L."/>
            <person name="Kruys A."/>
            <person name="Hutchinson M.I."/>
            <person name="Powell A.J."/>
            <person name="Barry K."/>
            <person name="Miller A.N."/>
            <person name="Grigoriev I.V."/>
            <person name="Debuchy R."/>
            <person name="Gladieux P."/>
            <person name="Thoren M.H."/>
            <person name="Johannesson H."/>
        </authorList>
    </citation>
    <scope>NUCLEOTIDE SEQUENCE</scope>
    <source>
        <strain evidence="9">CBS 123565</strain>
    </source>
</reference>
<feature type="transmembrane region" description="Helical" evidence="7">
    <location>
        <begin position="240"/>
        <end position="263"/>
    </location>
</feature>
<dbReference type="GO" id="GO:0016020">
    <property type="term" value="C:membrane"/>
    <property type="evidence" value="ECO:0007669"/>
    <property type="project" value="UniProtKB-SubCell"/>
</dbReference>
<proteinExistence type="inferred from homology"/>
<feature type="transmembrane region" description="Helical" evidence="7">
    <location>
        <begin position="125"/>
        <end position="150"/>
    </location>
</feature>
<feature type="transmembrane region" description="Helical" evidence="7">
    <location>
        <begin position="81"/>
        <end position="105"/>
    </location>
</feature>
<evidence type="ECO:0000256" key="6">
    <source>
        <dbReference type="SAM" id="MobiDB-lite"/>
    </source>
</evidence>
<dbReference type="EMBL" id="MU853435">
    <property type="protein sequence ID" value="KAK4130567.1"/>
    <property type="molecule type" value="Genomic_DNA"/>
</dbReference>
<keyword evidence="10" id="KW-1185">Reference proteome</keyword>
<feature type="domain" description="Rhodopsin" evidence="8">
    <location>
        <begin position="65"/>
        <end position="307"/>
    </location>
</feature>
<evidence type="ECO:0000313" key="10">
    <source>
        <dbReference type="Proteomes" id="UP001304895"/>
    </source>
</evidence>
<evidence type="ECO:0000259" key="8">
    <source>
        <dbReference type="Pfam" id="PF20684"/>
    </source>
</evidence>